<feature type="compositionally biased region" description="Basic and acidic residues" evidence="1">
    <location>
        <begin position="1"/>
        <end position="10"/>
    </location>
</feature>
<dbReference type="Proteomes" id="UP001050691">
    <property type="component" value="Unassembled WGS sequence"/>
</dbReference>
<protein>
    <recommendedName>
        <fullName evidence="2">DUF7330 domain-containing protein</fullName>
    </recommendedName>
</protein>
<dbReference type="InterPro" id="IPR055754">
    <property type="entry name" value="DUF7330"/>
</dbReference>
<keyword evidence="4" id="KW-1185">Reference proteome</keyword>
<reference evidence="3" key="1">
    <citation type="submission" date="2021-10" db="EMBL/GenBank/DDBJ databases">
        <title>De novo Genome Assembly of Clathrus columnatus (Basidiomycota, Fungi) Using Illumina and Nanopore Sequence Data.</title>
        <authorList>
            <person name="Ogiso-Tanaka E."/>
            <person name="Itagaki H."/>
            <person name="Hosoya T."/>
            <person name="Hosaka K."/>
        </authorList>
    </citation>
    <scope>NUCLEOTIDE SEQUENCE</scope>
    <source>
        <strain evidence="3">MO-923</strain>
    </source>
</reference>
<evidence type="ECO:0000256" key="1">
    <source>
        <dbReference type="SAM" id="MobiDB-lite"/>
    </source>
</evidence>
<evidence type="ECO:0000313" key="4">
    <source>
        <dbReference type="Proteomes" id="UP001050691"/>
    </source>
</evidence>
<dbReference type="AlphaFoldDB" id="A0AAV5AB69"/>
<sequence length="277" mass="30274">MVTLTDDKSDTTYSDKPLPPLDAPSGLPPDYSEATQSQSDPSVSPLPAFSESSGSSTIISDTLPPFSVFEPLTRPTNYLTIERQNSGIKGTYSIDPSLPVPPGAVVSKDPDGNNLNLRLYSTNGSVQAVLDIVRGSDAKGPARLDVGSKNGSTEVTVHDRRQNRFRLRAISQNGSVTINIPTTFTGSVYSKLQNGRLRFHSEVEQRLTTFSELKNEARHFIGDFSAHGYEDEETWQMDHLHLESQNGNVTVNFISNPNFDDSSASKGKGKGFFSRFL</sequence>
<feature type="region of interest" description="Disordered" evidence="1">
    <location>
        <begin position="90"/>
        <end position="109"/>
    </location>
</feature>
<feature type="compositionally biased region" description="Polar residues" evidence="1">
    <location>
        <begin position="33"/>
        <end position="42"/>
    </location>
</feature>
<comment type="caution">
    <text evidence="3">The sequence shown here is derived from an EMBL/GenBank/DDBJ whole genome shotgun (WGS) entry which is preliminary data.</text>
</comment>
<evidence type="ECO:0000313" key="3">
    <source>
        <dbReference type="EMBL" id="GJJ10271.1"/>
    </source>
</evidence>
<dbReference type="Pfam" id="PF24016">
    <property type="entry name" value="DUF7330"/>
    <property type="match status" value="1"/>
</dbReference>
<organism evidence="3 4">
    <name type="scientific">Clathrus columnatus</name>
    <dbReference type="NCBI Taxonomy" id="1419009"/>
    <lineage>
        <taxon>Eukaryota</taxon>
        <taxon>Fungi</taxon>
        <taxon>Dikarya</taxon>
        <taxon>Basidiomycota</taxon>
        <taxon>Agaricomycotina</taxon>
        <taxon>Agaricomycetes</taxon>
        <taxon>Phallomycetidae</taxon>
        <taxon>Phallales</taxon>
        <taxon>Clathraceae</taxon>
        <taxon>Clathrus</taxon>
    </lineage>
</organism>
<proteinExistence type="predicted"/>
<dbReference type="EMBL" id="BPWL01000005">
    <property type="protein sequence ID" value="GJJ10271.1"/>
    <property type="molecule type" value="Genomic_DNA"/>
</dbReference>
<accession>A0AAV5AB69</accession>
<evidence type="ECO:0000259" key="2">
    <source>
        <dbReference type="Pfam" id="PF24016"/>
    </source>
</evidence>
<name>A0AAV5AB69_9AGAM</name>
<feature type="domain" description="DUF7330" evidence="2">
    <location>
        <begin position="77"/>
        <end position="254"/>
    </location>
</feature>
<gene>
    <name evidence="3" type="ORF">Clacol_004497</name>
</gene>
<feature type="region of interest" description="Disordered" evidence="1">
    <location>
        <begin position="1"/>
        <end position="56"/>
    </location>
</feature>